<comment type="caution">
    <text evidence="1">The sequence shown here is derived from an EMBL/GenBank/DDBJ whole genome shotgun (WGS) entry which is preliminary data.</text>
</comment>
<accession>A0A916UG44</accession>
<evidence type="ECO:0008006" key="3">
    <source>
        <dbReference type="Google" id="ProtNLM"/>
    </source>
</evidence>
<gene>
    <name evidence="1" type="ORF">GCM10011396_17930</name>
</gene>
<organism evidence="1 2">
    <name type="scientific">Undibacterium terreum</name>
    <dbReference type="NCBI Taxonomy" id="1224302"/>
    <lineage>
        <taxon>Bacteria</taxon>
        <taxon>Pseudomonadati</taxon>
        <taxon>Pseudomonadota</taxon>
        <taxon>Betaproteobacteria</taxon>
        <taxon>Burkholderiales</taxon>
        <taxon>Oxalobacteraceae</taxon>
        <taxon>Undibacterium</taxon>
    </lineage>
</organism>
<evidence type="ECO:0000313" key="2">
    <source>
        <dbReference type="Proteomes" id="UP000637423"/>
    </source>
</evidence>
<dbReference type="RefSeq" id="WP_229750999.1">
    <property type="nucleotide sequence ID" value="NZ_BMED01000001.1"/>
</dbReference>
<dbReference type="Proteomes" id="UP000637423">
    <property type="component" value="Unassembled WGS sequence"/>
</dbReference>
<dbReference type="AlphaFoldDB" id="A0A916UG44"/>
<name>A0A916UG44_9BURK</name>
<protein>
    <recommendedName>
        <fullName evidence="3">Tfp pilus assembly protein PilX</fullName>
    </recommendedName>
</protein>
<proteinExistence type="predicted"/>
<dbReference type="EMBL" id="BMED01000001">
    <property type="protein sequence ID" value="GGC71199.1"/>
    <property type="molecule type" value="Genomic_DNA"/>
</dbReference>
<reference evidence="1" key="1">
    <citation type="journal article" date="2014" name="Int. J. Syst. Evol. Microbiol.">
        <title>Complete genome sequence of Corynebacterium casei LMG S-19264T (=DSM 44701T), isolated from a smear-ripened cheese.</title>
        <authorList>
            <consortium name="US DOE Joint Genome Institute (JGI-PGF)"/>
            <person name="Walter F."/>
            <person name="Albersmeier A."/>
            <person name="Kalinowski J."/>
            <person name="Ruckert C."/>
        </authorList>
    </citation>
    <scope>NUCLEOTIDE SEQUENCE</scope>
    <source>
        <strain evidence="1">CGMCC 1.10998</strain>
    </source>
</reference>
<reference evidence="1" key="2">
    <citation type="submission" date="2020-09" db="EMBL/GenBank/DDBJ databases">
        <authorList>
            <person name="Sun Q."/>
            <person name="Zhou Y."/>
        </authorList>
    </citation>
    <scope>NUCLEOTIDE SEQUENCE</scope>
    <source>
        <strain evidence="1">CGMCC 1.10998</strain>
    </source>
</reference>
<keyword evidence="2" id="KW-1185">Reference proteome</keyword>
<evidence type="ECO:0000313" key="1">
    <source>
        <dbReference type="EMBL" id="GGC71199.1"/>
    </source>
</evidence>
<sequence>MILFIALVALVTLMLAAIALVRTVDTSTVVAGNLAFKQAATTSGDGGYEQAIKWLTATDTANSGIDQWAAGNAHPFNVNNAAIGYYVNVDPAFDLSASSTWTSGNSADGGTDASGNAIRYVIQRMCRDTTAYLTEGNCLFNDASGGPKNNGITGYGGAGAQVGGKNVLFRITVRVTGPRNSISYIQGFTY</sequence>